<dbReference type="InterPro" id="IPR016181">
    <property type="entry name" value="Acyl_CoA_acyltransferase"/>
</dbReference>
<reference evidence="5 6" key="1">
    <citation type="submission" date="2019-09" db="EMBL/GenBank/DDBJ databases">
        <title>Phylogeny of genus Pseudoclavibacter and closely related genus.</title>
        <authorList>
            <person name="Li Y."/>
        </authorList>
    </citation>
    <scope>NUCLEOTIDE SEQUENCE [LARGE SCALE GENOMIC DNA]</scope>
    <source>
        <strain evidence="5 6">JCM 16921</strain>
    </source>
</reference>
<dbReference type="PANTHER" id="PTHR43792">
    <property type="entry name" value="GNAT FAMILY, PUTATIVE (AFU_ORTHOLOGUE AFUA_3G00765)-RELATED-RELATED"/>
    <property type="match status" value="1"/>
</dbReference>
<comment type="caution">
    <text evidence="5">The sequence shown here is derived from an EMBL/GenBank/DDBJ whole genome shotgun (WGS) entry which is preliminary data.</text>
</comment>
<protein>
    <submittedName>
        <fullName evidence="5">GNAT family N-acetyltransferase</fullName>
    </submittedName>
</protein>
<dbReference type="InterPro" id="IPR051531">
    <property type="entry name" value="N-acetyltransferase"/>
</dbReference>
<evidence type="ECO:0000313" key="5">
    <source>
        <dbReference type="EMBL" id="KAB1633409.1"/>
    </source>
</evidence>
<dbReference type="EMBL" id="WBKA01000001">
    <property type="protein sequence ID" value="KAB1633409.1"/>
    <property type="molecule type" value="Genomic_DNA"/>
</dbReference>
<dbReference type="OrthoDB" id="5242221at2"/>
<dbReference type="InterPro" id="IPR000182">
    <property type="entry name" value="GNAT_dom"/>
</dbReference>
<keyword evidence="2" id="KW-0012">Acyltransferase</keyword>
<dbReference type="Proteomes" id="UP000481339">
    <property type="component" value="Unassembled WGS sequence"/>
</dbReference>
<dbReference type="PROSITE" id="PS51186">
    <property type="entry name" value="GNAT"/>
    <property type="match status" value="1"/>
</dbReference>
<accession>A0A7C8BQL2</accession>
<dbReference type="Gene3D" id="3.40.630.30">
    <property type="match status" value="1"/>
</dbReference>
<comment type="similarity">
    <text evidence="3">Belongs to the acetyltransferase family. RimJ subfamily.</text>
</comment>
<evidence type="ECO:0000256" key="1">
    <source>
        <dbReference type="ARBA" id="ARBA00022679"/>
    </source>
</evidence>
<dbReference type="GO" id="GO:0008999">
    <property type="term" value="F:protein-N-terminal-alanine acetyltransferase activity"/>
    <property type="evidence" value="ECO:0007669"/>
    <property type="project" value="TreeGrafter"/>
</dbReference>
<gene>
    <name evidence="5" type="ORF">F8O02_00205</name>
</gene>
<dbReference type="PANTHER" id="PTHR43792:SF8">
    <property type="entry name" value="[RIBOSOMAL PROTEIN US5]-ALANINE N-ACETYLTRANSFERASE"/>
    <property type="match status" value="1"/>
</dbReference>
<organism evidence="5 6">
    <name type="scientific">Pseudoclavibacter caeni</name>
    <dbReference type="NCBI Taxonomy" id="908846"/>
    <lineage>
        <taxon>Bacteria</taxon>
        <taxon>Bacillati</taxon>
        <taxon>Actinomycetota</taxon>
        <taxon>Actinomycetes</taxon>
        <taxon>Micrococcales</taxon>
        <taxon>Microbacteriaceae</taxon>
        <taxon>Pseudoclavibacter</taxon>
    </lineage>
</organism>
<dbReference type="GO" id="GO:0005737">
    <property type="term" value="C:cytoplasm"/>
    <property type="evidence" value="ECO:0007669"/>
    <property type="project" value="TreeGrafter"/>
</dbReference>
<dbReference type="RefSeq" id="WP_158035188.1">
    <property type="nucleotide sequence ID" value="NZ_BAAAZV010000007.1"/>
</dbReference>
<proteinExistence type="inferred from homology"/>
<evidence type="ECO:0000259" key="4">
    <source>
        <dbReference type="PROSITE" id="PS51186"/>
    </source>
</evidence>
<keyword evidence="1 5" id="KW-0808">Transferase</keyword>
<evidence type="ECO:0000256" key="2">
    <source>
        <dbReference type="ARBA" id="ARBA00023315"/>
    </source>
</evidence>
<dbReference type="AlphaFoldDB" id="A0A7C8BQL2"/>
<dbReference type="SUPFAM" id="SSF55729">
    <property type="entry name" value="Acyl-CoA N-acyltransferases (Nat)"/>
    <property type="match status" value="1"/>
</dbReference>
<evidence type="ECO:0000313" key="6">
    <source>
        <dbReference type="Proteomes" id="UP000481339"/>
    </source>
</evidence>
<feature type="domain" description="N-acetyltransferase" evidence="4">
    <location>
        <begin position="12"/>
        <end position="180"/>
    </location>
</feature>
<sequence>MTGALDLAWGDVRVRPVRRRDRRALEELLRVDRDWLEPWEATLPGTGPGMPDTRRMVRGMLAAARAGQAWSFVIEHRGAVAGQITASQFEWGAVCGCSIGYWITRRLAGRGIVPLATALLVDALVRDWGVHRVEICTLPENASSQRVARKLGFRPEGVRRGYIHIGDRWRDHLVFALLAEEVPQDGLVGHILRARHTEGNPIAPAGGNVD</sequence>
<keyword evidence="6" id="KW-1185">Reference proteome</keyword>
<evidence type="ECO:0000256" key="3">
    <source>
        <dbReference type="ARBA" id="ARBA00038502"/>
    </source>
</evidence>
<dbReference type="Pfam" id="PF13302">
    <property type="entry name" value="Acetyltransf_3"/>
    <property type="match status" value="1"/>
</dbReference>
<name>A0A7C8BQL2_9MICO</name>